<evidence type="ECO:0000313" key="2">
    <source>
        <dbReference type="EMBL" id="MET6997540.1"/>
    </source>
</evidence>
<protein>
    <recommendedName>
        <fullName evidence="4">SdpI/YhfL family protein</fullName>
    </recommendedName>
</protein>
<feature type="transmembrane region" description="Helical" evidence="1">
    <location>
        <begin position="59"/>
        <end position="78"/>
    </location>
</feature>
<dbReference type="RefSeq" id="WP_354660175.1">
    <property type="nucleotide sequence ID" value="NZ_JBEXAC010000001.1"/>
</dbReference>
<reference evidence="2 3" key="1">
    <citation type="submission" date="2024-06" db="EMBL/GenBank/DDBJ databases">
        <title>Chitinophaga defluvii sp. nov., isolated from municipal sewage.</title>
        <authorList>
            <person name="Zhang L."/>
        </authorList>
    </citation>
    <scope>NUCLEOTIDE SEQUENCE [LARGE SCALE GENOMIC DNA]</scope>
    <source>
        <strain evidence="2 3">H8</strain>
    </source>
</reference>
<evidence type="ECO:0000313" key="3">
    <source>
        <dbReference type="Proteomes" id="UP001549749"/>
    </source>
</evidence>
<evidence type="ECO:0008006" key="4">
    <source>
        <dbReference type="Google" id="ProtNLM"/>
    </source>
</evidence>
<name>A0ABV2T4I4_9BACT</name>
<gene>
    <name evidence="2" type="ORF">ABR189_09185</name>
</gene>
<feature type="transmembrane region" description="Helical" evidence="1">
    <location>
        <begin position="84"/>
        <end position="105"/>
    </location>
</feature>
<feature type="transmembrane region" description="Helical" evidence="1">
    <location>
        <begin position="6"/>
        <end position="29"/>
    </location>
</feature>
<sequence length="111" mass="12490">MEALFGFFMITAVTGIIAVVGMEFMNYLLKRRIIRSGKLDEQYLRLLTKQGNKVSSLKWGILFLFGGIGLVVIGLLPFEAETSPIPWGVEVIFIGAGFLTYFLLIRKDKEI</sequence>
<dbReference type="EMBL" id="JBEXAC010000001">
    <property type="protein sequence ID" value="MET6997540.1"/>
    <property type="molecule type" value="Genomic_DNA"/>
</dbReference>
<accession>A0ABV2T4I4</accession>
<organism evidence="2 3">
    <name type="scientific">Chitinophaga defluvii</name>
    <dbReference type="NCBI Taxonomy" id="3163343"/>
    <lineage>
        <taxon>Bacteria</taxon>
        <taxon>Pseudomonadati</taxon>
        <taxon>Bacteroidota</taxon>
        <taxon>Chitinophagia</taxon>
        <taxon>Chitinophagales</taxon>
        <taxon>Chitinophagaceae</taxon>
        <taxon>Chitinophaga</taxon>
    </lineage>
</organism>
<keyword evidence="1" id="KW-0472">Membrane</keyword>
<dbReference type="Proteomes" id="UP001549749">
    <property type="component" value="Unassembled WGS sequence"/>
</dbReference>
<proteinExistence type="predicted"/>
<keyword evidence="1" id="KW-0812">Transmembrane</keyword>
<evidence type="ECO:0000256" key="1">
    <source>
        <dbReference type="SAM" id="Phobius"/>
    </source>
</evidence>
<keyword evidence="1" id="KW-1133">Transmembrane helix</keyword>
<comment type="caution">
    <text evidence="2">The sequence shown here is derived from an EMBL/GenBank/DDBJ whole genome shotgun (WGS) entry which is preliminary data.</text>
</comment>
<keyword evidence="3" id="KW-1185">Reference proteome</keyword>